<keyword evidence="1" id="KW-1133">Transmembrane helix</keyword>
<feature type="transmembrane region" description="Helical" evidence="1">
    <location>
        <begin position="342"/>
        <end position="363"/>
    </location>
</feature>
<dbReference type="EMBL" id="SDGZ01000016">
    <property type="protein sequence ID" value="TYC48777.1"/>
    <property type="molecule type" value="Genomic_DNA"/>
</dbReference>
<sequence>MRITADLSEELVEKLGVTTGEFETNARFENNALIFSGAERVNEEKQQRSIRFAIGSAIIAAIISLIIFSTNNLNLIKMTGGYSITQLAIYIGVSLSFIGFGYYAIQAKRKGQLNVHWLNIVTLTLAYTVISFIGLSLLMWAVTSAFAGARLDIYTASVIVGLFVAVATFGIITVAQTISFSQIITALIATLVCGIMFTMITNGSAGWWEHNFSYLGTKGVGDSWIFNFTLIFSALIMLALIDYIFSELDASFSKQRRLFFLRILFSLTAITLGGVGAIPNYQGWMHVVHDNLAQMLGLWILIMIVCIRWLIPTLTREFLLTSYLLGGGLILSEFLFQGIHYLSLTAFELVSFGIAFSWIILLLQNLQGMFIKRQGQVILKIVDSSSDNQ</sequence>
<keyword evidence="3" id="KW-1185">Reference proteome</keyword>
<evidence type="ECO:0000313" key="2">
    <source>
        <dbReference type="EMBL" id="TYC48777.1"/>
    </source>
</evidence>
<feature type="transmembrane region" description="Helical" evidence="1">
    <location>
        <begin position="184"/>
        <end position="204"/>
    </location>
</feature>
<accession>A0A6C2C4Q7</accession>
<feature type="transmembrane region" description="Helical" evidence="1">
    <location>
        <begin position="50"/>
        <end position="67"/>
    </location>
</feature>
<dbReference type="AlphaFoldDB" id="A0A6C2C4Q7"/>
<dbReference type="RefSeq" id="WP_148623015.1">
    <property type="nucleotide sequence ID" value="NZ_SDGZ01000016.1"/>
</dbReference>
<feature type="transmembrane region" description="Helical" evidence="1">
    <location>
        <begin position="318"/>
        <end position="336"/>
    </location>
</feature>
<comment type="caution">
    <text evidence="2">The sequence shown here is derived from an EMBL/GenBank/DDBJ whole genome shotgun (WGS) entry which is preliminary data.</text>
</comment>
<organism evidence="2 3">
    <name type="scientific">Weissella muntiaci</name>
    <dbReference type="NCBI Taxonomy" id="2508881"/>
    <lineage>
        <taxon>Bacteria</taxon>
        <taxon>Bacillati</taxon>
        <taxon>Bacillota</taxon>
        <taxon>Bacilli</taxon>
        <taxon>Lactobacillales</taxon>
        <taxon>Lactobacillaceae</taxon>
        <taxon>Weissella</taxon>
    </lineage>
</organism>
<evidence type="ECO:0000256" key="1">
    <source>
        <dbReference type="SAM" id="Phobius"/>
    </source>
</evidence>
<proteinExistence type="predicted"/>
<protein>
    <submittedName>
        <fullName evidence="2">DUF998 domain-containing protein</fullName>
    </submittedName>
</protein>
<feature type="transmembrane region" description="Helical" evidence="1">
    <location>
        <begin position="117"/>
        <end position="141"/>
    </location>
</feature>
<feature type="transmembrane region" description="Helical" evidence="1">
    <location>
        <begin position="153"/>
        <end position="172"/>
    </location>
</feature>
<feature type="transmembrane region" description="Helical" evidence="1">
    <location>
        <begin position="291"/>
        <end position="311"/>
    </location>
</feature>
<keyword evidence="1" id="KW-0472">Membrane</keyword>
<feature type="transmembrane region" description="Helical" evidence="1">
    <location>
        <begin position="224"/>
        <end position="246"/>
    </location>
</feature>
<dbReference type="Proteomes" id="UP000371977">
    <property type="component" value="Unassembled WGS sequence"/>
</dbReference>
<evidence type="ECO:0000313" key="3">
    <source>
        <dbReference type="Proteomes" id="UP000371977"/>
    </source>
</evidence>
<feature type="transmembrane region" description="Helical" evidence="1">
    <location>
        <begin position="258"/>
        <end position="279"/>
    </location>
</feature>
<keyword evidence="1" id="KW-0812">Transmembrane</keyword>
<feature type="transmembrane region" description="Helical" evidence="1">
    <location>
        <begin position="87"/>
        <end position="105"/>
    </location>
</feature>
<gene>
    <name evidence="2" type="ORF">ESZ50_07825</name>
</gene>
<dbReference type="OrthoDB" id="2329326at2"/>
<name>A0A6C2C4Q7_9LACO</name>
<reference evidence="2 3" key="1">
    <citation type="submission" date="2019-01" db="EMBL/GenBank/DDBJ databases">
        <title>Weissella sp. nov., a novel lactic acid bacterium isolated from animal feces.</title>
        <authorList>
            <person name="Wang L.-T."/>
        </authorList>
    </citation>
    <scope>NUCLEOTIDE SEQUENCE [LARGE SCALE GENOMIC DNA]</scope>
    <source>
        <strain evidence="2 3">8H-2</strain>
    </source>
</reference>